<dbReference type="AlphaFoldDB" id="A0A117S2J5"/>
<evidence type="ECO:0000313" key="3">
    <source>
        <dbReference type="Proteomes" id="UP000053260"/>
    </source>
</evidence>
<dbReference type="RefSeq" id="WP_067015362.1">
    <property type="nucleotide sequence ID" value="NZ_KQ949075.1"/>
</dbReference>
<feature type="compositionally biased region" description="Basic and acidic residues" evidence="1">
    <location>
        <begin position="54"/>
        <end position="67"/>
    </location>
</feature>
<keyword evidence="3" id="KW-1185">Reference proteome</keyword>
<evidence type="ECO:0000313" key="2">
    <source>
        <dbReference type="EMBL" id="KUO22836.1"/>
    </source>
</evidence>
<feature type="region of interest" description="Disordered" evidence="1">
    <location>
        <begin position="1"/>
        <end position="67"/>
    </location>
</feature>
<sequence>MPRPGRTPGAGGLPGRRPALVHGPVRGAEHGQGAVGLVPQHGRRSRAQQVPDLLGDHREHPLRWIAG</sequence>
<dbReference type="STRING" id="909626.AQJ91_02195"/>
<proteinExistence type="predicted"/>
<reference evidence="2 3" key="1">
    <citation type="submission" date="2015-10" db="EMBL/GenBank/DDBJ databases">
        <title>Draft genome sequence of Streptomyces sp. RV15, isolated from a marine sponge.</title>
        <authorList>
            <person name="Ruckert C."/>
            <person name="Abdelmohsen U.R."/>
            <person name="Winkler A."/>
            <person name="Hentschel U."/>
            <person name="Kalinowski J."/>
            <person name="Kampfer P."/>
            <person name="Glaeser S."/>
        </authorList>
    </citation>
    <scope>NUCLEOTIDE SEQUENCE [LARGE SCALE GENOMIC DNA]</scope>
    <source>
        <strain evidence="2 3">RV15</strain>
    </source>
</reference>
<dbReference type="Proteomes" id="UP000053260">
    <property type="component" value="Unassembled WGS sequence"/>
</dbReference>
<gene>
    <name evidence="2" type="ORF">AQJ91_02195</name>
</gene>
<evidence type="ECO:0000256" key="1">
    <source>
        <dbReference type="SAM" id="MobiDB-lite"/>
    </source>
</evidence>
<organism evidence="2 3">
    <name type="scientific">Streptomyces dysideae</name>
    <dbReference type="NCBI Taxonomy" id="909626"/>
    <lineage>
        <taxon>Bacteria</taxon>
        <taxon>Bacillati</taxon>
        <taxon>Actinomycetota</taxon>
        <taxon>Actinomycetes</taxon>
        <taxon>Kitasatosporales</taxon>
        <taxon>Streptomycetaceae</taxon>
        <taxon>Streptomyces</taxon>
    </lineage>
</organism>
<comment type="caution">
    <text evidence="2">The sequence shown here is derived from an EMBL/GenBank/DDBJ whole genome shotgun (WGS) entry which is preliminary data.</text>
</comment>
<dbReference type="EMBL" id="LMXB01000010">
    <property type="protein sequence ID" value="KUO22836.1"/>
    <property type="molecule type" value="Genomic_DNA"/>
</dbReference>
<protein>
    <submittedName>
        <fullName evidence="2">Uncharacterized protein</fullName>
    </submittedName>
</protein>
<name>A0A117S2J5_9ACTN</name>
<accession>A0A117S2J5</accession>